<gene>
    <name evidence="1" type="ORF">NMK71_02170</name>
</gene>
<protein>
    <submittedName>
        <fullName evidence="1">Uncharacterized protein</fullName>
    </submittedName>
</protein>
<sequence>MKNLFLSLMFFGCGLLSSVGNGYPLKGHESLSLLQREVSKPTIYCVTVGGRNYCCEAATYDEARSCARKKALEDLTPAPEEPGNPT</sequence>
<dbReference type="AlphaFoldDB" id="A0A9X4RVX1"/>
<comment type="caution">
    <text evidence="1">The sequence shown here is derived from an EMBL/GenBank/DDBJ whole genome shotgun (WGS) entry which is preliminary data.</text>
</comment>
<dbReference type="RefSeq" id="WP_304419900.1">
    <property type="nucleotide sequence ID" value="NZ_JANCMU010000001.1"/>
</dbReference>
<dbReference type="Proteomes" id="UP001152599">
    <property type="component" value="Unassembled WGS sequence"/>
</dbReference>
<evidence type="ECO:0000313" key="2">
    <source>
        <dbReference type="Proteomes" id="UP001152599"/>
    </source>
</evidence>
<evidence type="ECO:0000313" key="1">
    <source>
        <dbReference type="EMBL" id="MDG4945207.1"/>
    </source>
</evidence>
<accession>A0A9X4RVX1</accession>
<dbReference type="EMBL" id="JANCMU010000001">
    <property type="protein sequence ID" value="MDG4945207.1"/>
    <property type="molecule type" value="Genomic_DNA"/>
</dbReference>
<keyword evidence="2" id="KW-1185">Reference proteome</keyword>
<name>A0A9X4RVX1_9FLAO</name>
<proteinExistence type="predicted"/>
<reference evidence="1" key="1">
    <citation type="submission" date="2022-07" db="EMBL/GenBank/DDBJ databases">
        <title>Description and genome-wide analysis of Profundicola chukchiensis gen. nov., sp. nov., marine bacteria isolated from bottom sediments of the Chukchi Sea.</title>
        <authorList>
            <person name="Romanenko L."/>
            <person name="Otstavnykh N."/>
            <person name="Kurilenko V."/>
            <person name="Eremeev V."/>
            <person name="Velansky P."/>
            <person name="Mikhailov V."/>
            <person name="Isaeva M."/>
        </authorList>
    </citation>
    <scope>NUCLEOTIDE SEQUENCE</scope>
    <source>
        <strain evidence="1">KMM 9713</strain>
    </source>
</reference>
<organism evidence="1 2">
    <name type="scientific">Profundicola chukchiensis</name>
    <dbReference type="NCBI Taxonomy" id="2961959"/>
    <lineage>
        <taxon>Bacteria</taxon>
        <taxon>Pseudomonadati</taxon>
        <taxon>Bacteroidota</taxon>
        <taxon>Flavobacteriia</taxon>
        <taxon>Flavobacteriales</taxon>
        <taxon>Weeksellaceae</taxon>
        <taxon>Profundicola</taxon>
    </lineage>
</organism>